<accession>E7D1U9</accession>
<keyword evidence="2" id="KW-1015">Disulfide bond</keyword>
<feature type="signal peptide" evidence="3">
    <location>
        <begin position="1"/>
        <end position="19"/>
    </location>
</feature>
<keyword evidence="3" id="KW-0732">Signal</keyword>
<protein>
    <recommendedName>
        <fullName evidence="4">TIL domain-containing protein</fullName>
    </recommendedName>
</protein>
<dbReference type="Pfam" id="PF01826">
    <property type="entry name" value="TIL"/>
    <property type="match status" value="1"/>
</dbReference>
<feature type="chain" id="PRO_5003218554" description="TIL domain-containing protein" evidence="3">
    <location>
        <begin position="20"/>
        <end position="83"/>
    </location>
</feature>
<evidence type="ECO:0000256" key="1">
    <source>
        <dbReference type="ARBA" id="ARBA00022690"/>
    </source>
</evidence>
<proteinExistence type="evidence at transcript level"/>
<dbReference type="InterPro" id="IPR002919">
    <property type="entry name" value="TIL_dom"/>
</dbReference>
<dbReference type="InterPro" id="IPR036084">
    <property type="entry name" value="Ser_inhib-like_sf"/>
</dbReference>
<reference evidence="5" key="1">
    <citation type="submission" date="2010-07" db="EMBL/GenBank/DDBJ databases">
        <title>Identification of Proteins Involved in Black Widow Spider Wrapping Silk Fibers.</title>
        <authorList>
            <person name="Nguyen A."/>
            <person name="Verduzco A."/>
            <person name="Vierra C."/>
        </authorList>
    </citation>
    <scope>NUCLEOTIDE SEQUENCE</scope>
</reference>
<feature type="domain" description="TIL" evidence="4">
    <location>
        <begin position="28"/>
        <end position="83"/>
    </location>
</feature>
<evidence type="ECO:0000256" key="2">
    <source>
        <dbReference type="ARBA" id="ARBA00023157"/>
    </source>
</evidence>
<dbReference type="AlphaFoldDB" id="E7D1U9"/>
<keyword evidence="1" id="KW-0646">Protease inhibitor</keyword>
<dbReference type="PANTHER" id="PTHR23259:SF70">
    <property type="entry name" value="ACCESSORY GLAND PROTEIN ACP62F-RELATED"/>
    <property type="match status" value="1"/>
</dbReference>
<name>E7D1U9_LATHE</name>
<dbReference type="SUPFAM" id="SSF57567">
    <property type="entry name" value="Serine protease inhibitors"/>
    <property type="match status" value="1"/>
</dbReference>
<dbReference type="Gene3D" id="2.10.25.10">
    <property type="entry name" value="Laminin"/>
    <property type="match status" value="1"/>
</dbReference>
<evidence type="ECO:0000313" key="5">
    <source>
        <dbReference type="EMBL" id="ADV40343.1"/>
    </source>
</evidence>
<evidence type="ECO:0000256" key="3">
    <source>
        <dbReference type="SAM" id="SignalP"/>
    </source>
</evidence>
<dbReference type="CDD" id="cd19941">
    <property type="entry name" value="TIL"/>
    <property type="match status" value="1"/>
</dbReference>
<dbReference type="PANTHER" id="PTHR23259">
    <property type="entry name" value="RIDDLE"/>
    <property type="match status" value="1"/>
</dbReference>
<organism evidence="5">
    <name type="scientific">Latrodectus hesperus</name>
    <name type="common">Western black widow spider</name>
    <dbReference type="NCBI Taxonomy" id="256737"/>
    <lineage>
        <taxon>Eukaryota</taxon>
        <taxon>Metazoa</taxon>
        <taxon>Ecdysozoa</taxon>
        <taxon>Arthropoda</taxon>
        <taxon>Chelicerata</taxon>
        <taxon>Arachnida</taxon>
        <taxon>Araneae</taxon>
        <taxon>Araneomorphae</taxon>
        <taxon>Entelegynae</taxon>
        <taxon>Araneoidea</taxon>
        <taxon>Theridiidae</taxon>
        <taxon>Latrodectus</taxon>
    </lineage>
</organism>
<dbReference type="EMBL" id="HQ006053">
    <property type="protein sequence ID" value="ADV40343.1"/>
    <property type="molecule type" value="mRNA"/>
</dbReference>
<dbReference type="PROSITE" id="PS51257">
    <property type="entry name" value="PROKAR_LIPOPROTEIN"/>
    <property type="match status" value="1"/>
</dbReference>
<dbReference type="InterPro" id="IPR051368">
    <property type="entry name" value="SerProtInhib-TIL_Domain"/>
</dbReference>
<dbReference type="GO" id="GO:0030414">
    <property type="term" value="F:peptidase inhibitor activity"/>
    <property type="evidence" value="ECO:0007669"/>
    <property type="project" value="UniProtKB-KW"/>
</dbReference>
<sequence>MKYIVIVTVIALIATACFALPNKECDASKGEEFQTCGTACPDTCSNLNNKPIICTMQCIIGCGCPAGTVRRESDQHCVKPSEC</sequence>
<evidence type="ECO:0000259" key="4">
    <source>
        <dbReference type="Pfam" id="PF01826"/>
    </source>
</evidence>